<feature type="domain" description="DNA binding HTH" evidence="1">
    <location>
        <begin position="24"/>
        <end position="63"/>
    </location>
</feature>
<protein>
    <submittedName>
        <fullName evidence="2">Helix-turn-helix domain-containing protein</fullName>
    </submittedName>
</protein>
<reference evidence="2 3" key="1">
    <citation type="submission" date="2024-01" db="EMBL/GenBank/DDBJ databases">
        <title>Multi-omics insights into the function and evolution of sodium benzoate biodegradation pathways in Benzoatithermus flavus gen. nov., sp. nov. from hot spring.</title>
        <authorList>
            <person name="Hu C.-J."/>
            <person name="Li W.-J."/>
        </authorList>
    </citation>
    <scope>NUCLEOTIDE SEQUENCE [LARGE SCALE GENOMIC DNA]</scope>
    <source>
        <strain evidence="2 3">SYSU G07066</strain>
    </source>
</reference>
<dbReference type="InterPro" id="IPR002197">
    <property type="entry name" value="HTH_Fis"/>
</dbReference>
<dbReference type="Proteomes" id="UP001375743">
    <property type="component" value="Unassembled WGS sequence"/>
</dbReference>
<evidence type="ECO:0000313" key="2">
    <source>
        <dbReference type="EMBL" id="MEK0084972.1"/>
    </source>
</evidence>
<dbReference type="RefSeq" id="WP_418160820.1">
    <property type="nucleotide sequence ID" value="NZ_JBBLZC010000020.1"/>
</dbReference>
<accession>A0ABU8XUU7</accession>
<comment type="caution">
    <text evidence="2">The sequence shown here is derived from an EMBL/GenBank/DDBJ whole genome shotgun (WGS) entry which is preliminary data.</text>
</comment>
<sequence>MNRFDDNDAPSTEELVRPLVGRNMAEVERALVLQTLKACGGNRTHAAQMLSVSVRTIHNMLRRWRTGPGNGSGRA</sequence>
<name>A0ABU8XUU7_9PROT</name>
<dbReference type="EMBL" id="JBBLZC010000020">
    <property type="protein sequence ID" value="MEK0084972.1"/>
    <property type="molecule type" value="Genomic_DNA"/>
</dbReference>
<dbReference type="InterPro" id="IPR009057">
    <property type="entry name" value="Homeodomain-like_sf"/>
</dbReference>
<dbReference type="PRINTS" id="PR01590">
    <property type="entry name" value="HTHFIS"/>
</dbReference>
<organism evidence="2 3">
    <name type="scientific">Benzoatithermus flavus</name>
    <dbReference type="NCBI Taxonomy" id="3108223"/>
    <lineage>
        <taxon>Bacteria</taxon>
        <taxon>Pseudomonadati</taxon>
        <taxon>Pseudomonadota</taxon>
        <taxon>Alphaproteobacteria</taxon>
        <taxon>Geminicoccales</taxon>
        <taxon>Geminicoccaceae</taxon>
        <taxon>Benzoatithermus</taxon>
    </lineage>
</organism>
<gene>
    <name evidence="2" type="ORF">U1T56_17600</name>
</gene>
<dbReference type="Gene3D" id="1.10.10.60">
    <property type="entry name" value="Homeodomain-like"/>
    <property type="match status" value="1"/>
</dbReference>
<dbReference type="Pfam" id="PF02954">
    <property type="entry name" value="HTH_8"/>
    <property type="match status" value="1"/>
</dbReference>
<dbReference type="SUPFAM" id="SSF46689">
    <property type="entry name" value="Homeodomain-like"/>
    <property type="match status" value="1"/>
</dbReference>
<evidence type="ECO:0000313" key="3">
    <source>
        <dbReference type="Proteomes" id="UP001375743"/>
    </source>
</evidence>
<keyword evidence="3" id="KW-1185">Reference proteome</keyword>
<proteinExistence type="predicted"/>
<evidence type="ECO:0000259" key="1">
    <source>
        <dbReference type="Pfam" id="PF02954"/>
    </source>
</evidence>